<dbReference type="InterPro" id="IPR003245">
    <property type="entry name" value="Phytocyanin_dom"/>
</dbReference>
<proteinExistence type="predicted"/>
<keyword evidence="3" id="KW-1185">Reference proteome</keyword>
<reference evidence="2 3" key="1">
    <citation type="submission" date="2020-04" db="EMBL/GenBank/DDBJ databases">
        <title>Plant Genome Project.</title>
        <authorList>
            <person name="Zhang R.-G."/>
        </authorList>
    </citation>
    <scope>NUCLEOTIDE SEQUENCE [LARGE SCALE GENOMIC DNA]</scope>
    <source>
        <strain evidence="2">YNK0</strain>
        <tissue evidence="2">Leaf</tissue>
    </source>
</reference>
<dbReference type="SUPFAM" id="SSF49503">
    <property type="entry name" value="Cupredoxins"/>
    <property type="match status" value="1"/>
</dbReference>
<dbReference type="GO" id="GO:0005886">
    <property type="term" value="C:plasma membrane"/>
    <property type="evidence" value="ECO:0007669"/>
    <property type="project" value="TreeGrafter"/>
</dbReference>
<dbReference type="InterPro" id="IPR039391">
    <property type="entry name" value="Phytocyanin-like"/>
</dbReference>
<dbReference type="Proteomes" id="UP000655225">
    <property type="component" value="Unassembled WGS sequence"/>
</dbReference>
<feature type="domain" description="Phytocyanin" evidence="1">
    <location>
        <begin position="68"/>
        <end position="196"/>
    </location>
</feature>
<dbReference type="PANTHER" id="PTHR33021">
    <property type="entry name" value="BLUE COPPER PROTEIN"/>
    <property type="match status" value="1"/>
</dbReference>
<dbReference type="InterPro" id="IPR008972">
    <property type="entry name" value="Cupredoxin"/>
</dbReference>
<dbReference type="AlphaFoldDB" id="A0A834ZDW8"/>
<dbReference type="OrthoDB" id="687943at2759"/>
<evidence type="ECO:0000259" key="1">
    <source>
        <dbReference type="PROSITE" id="PS51485"/>
    </source>
</evidence>
<protein>
    <recommendedName>
        <fullName evidence="1">Phytocyanin domain-containing protein</fullName>
    </recommendedName>
</protein>
<comment type="caution">
    <text evidence="2">The sequence shown here is derived from an EMBL/GenBank/DDBJ whole genome shotgun (WGS) entry which is preliminary data.</text>
</comment>
<accession>A0A834ZDW8</accession>
<dbReference type="EMBL" id="JABCRI010000007">
    <property type="protein sequence ID" value="KAF8403448.1"/>
    <property type="molecule type" value="Genomic_DNA"/>
</dbReference>
<dbReference type="PROSITE" id="PS51485">
    <property type="entry name" value="PHYTOCYANIN"/>
    <property type="match status" value="1"/>
</dbReference>
<dbReference type="Pfam" id="PF02298">
    <property type="entry name" value="Cu_bind_like"/>
    <property type="match status" value="1"/>
</dbReference>
<dbReference type="GO" id="GO:0009055">
    <property type="term" value="F:electron transfer activity"/>
    <property type="evidence" value="ECO:0007669"/>
    <property type="project" value="InterPro"/>
</dbReference>
<dbReference type="PANTHER" id="PTHR33021:SF533">
    <property type="entry name" value="PHYTOCYANIN DOMAIN-CONTAINING PROTEIN"/>
    <property type="match status" value="1"/>
</dbReference>
<evidence type="ECO:0000313" key="3">
    <source>
        <dbReference type="Proteomes" id="UP000655225"/>
    </source>
</evidence>
<dbReference type="Gene3D" id="2.60.40.420">
    <property type="entry name" value="Cupredoxins - blue copper proteins"/>
    <property type="match status" value="1"/>
</dbReference>
<organism evidence="2 3">
    <name type="scientific">Tetracentron sinense</name>
    <name type="common">Spur-leaf</name>
    <dbReference type="NCBI Taxonomy" id="13715"/>
    <lineage>
        <taxon>Eukaryota</taxon>
        <taxon>Viridiplantae</taxon>
        <taxon>Streptophyta</taxon>
        <taxon>Embryophyta</taxon>
        <taxon>Tracheophyta</taxon>
        <taxon>Spermatophyta</taxon>
        <taxon>Magnoliopsida</taxon>
        <taxon>Trochodendrales</taxon>
        <taxon>Trochodendraceae</taxon>
        <taxon>Tetracentron</taxon>
    </lineage>
</organism>
<evidence type="ECO:0000313" key="2">
    <source>
        <dbReference type="EMBL" id="KAF8403448.1"/>
    </source>
</evidence>
<sequence>MLPTEKSSSMAADEIIFDDCNVPTEKMSSMVADIMAALDCVENASSMKMRLFVLPNPSMNAVKITIATEYVVGDESGWTIKFNYQAWAKDKQLLVGDKLVYFDNAVFKYPIGVHNVFRVNETGFKECSVPPANEALSTGNDEITHLLPLAIIGTSVVSRSTASLEARSSPSPCHRSAPPHHLAMRLMGSFYLDTVYN</sequence>
<name>A0A834ZDW8_TETSI</name>
<gene>
    <name evidence="2" type="ORF">HHK36_011552</name>
</gene>